<dbReference type="KEGG" id="cof:FOZ74_07325"/>
<dbReference type="RefSeq" id="WP_146912444.1">
    <property type="nucleotide sequence ID" value="NZ_CP042344.1"/>
</dbReference>
<protein>
    <submittedName>
        <fullName evidence="1">Uncharacterized protein</fullName>
    </submittedName>
</protein>
<evidence type="ECO:0000313" key="2">
    <source>
        <dbReference type="Proteomes" id="UP000321199"/>
    </source>
</evidence>
<name>A0A5B8RTN1_9BURK</name>
<dbReference type="AlphaFoldDB" id="A0A5B8RTN1"/>
<accession>A0A5B8RTN1</accession>
<reference evidence="1 2" key="1">
    <citation type="submission" date="2019-07" db="EMBL/GenBank/DDBJ databases">
        <title>Complete genome sequence of Comamonas sp. NLF 7-7 isolated from livestock.</title>
        <authorList>
            <person name="Kim D.H."/>
            <person name="Kim J.G."/>
        </authorList>
    </citation>
    <scope>NUCLEOTIDE SEQUENCE [LARGE SCALE GENOMIC DNA]</scope>
    <source>
        <strain evidence="1 2">NLF 7-7</strain>
    </source>
</reference>
<gene>
    <name evidence="1" type="ORF">FOZ74_07325</name>
</gene>
<evidence type="ECO:0000313" key="1">
    <source>
        <dbReference type="EMBL" id="QEA12851.1"/>
    </source>
</evidence>
<dbReference type="Proteomes" id="UP000321199">
    <property type="component" value="Chromosome"/>
</dbReference>
<dbReference type="EMBL" id="CP042344">
    <property type="protein sequence ID" value="QEA12851.1"/>
    <property type="molecule type" value="Genomic_DNA"/>
</dbReference>
<dbReference type="OrthoDB" id="9803459at2"/>
<organism evidence="1 2">
    <name type="scientific">Comamonas flocculans</name>
    <dbReference type="NCBI Taxonomy" id="2597701"/>
    <lineage>
        <taxon>Bacteria</taxon>
        <taxon>Pseudomonadati</taxon>
        <taxon>Pseudomonadota</taxon>
        <taxon>Betaproteobacteria</taxon>
        <taxon>Burkholderiales</taxon>
        <taxon>Comamonadaceae</taxon>
        <taxon>Comamonas</taxon>
    </lineage>
</organism>
<proteinExistence type="predicted"/>
<sequence>MTDAQNPLALSTALTVRARQLALRGGEPRHGKLRAALTWCERINTLAPEQRQHLPWHYVLPGESAVREWQAKHAHLAQLLDCARLRPVVDALVQGSLL</sequence>
<keyword evidence="2" id="KW-1185">Reference proteome</keyword>